<gene>
    <name evidence="3" type="ORF">TMUPMC115_2077</name>
</gene>
<evidence type="ECO:0000313" key="4">
    <source>
        <dbReference type="Proteomes" id="UP000029380"/>
    </source>
</evidence>
<keyword evidence="1" id="KW-1133">Transmembrane helix</keyword>
<dbReference type="InterPro" id="IPR025007">
    <property type="entry name" value="DUF3899"/>
</dbReference>
<keyword evidence="1" id="KW-0472">Membrane</keyword>
<dbReference type="AlphaFoldDB" id="A0A091C229"/>
<feature type="transmembrane region" description="Helical" evidence="1">
    <location>
        <begin position="47"/>
        <end position="69"/>
    </location>
</feature>
<reference evidence="3 4" key="1">
    <citation type="submission" date="2014-08" db="EMBL/GenBank/DDBJ databases">
        <title>Genome sequence of Tetragenococcus muriaticus.</title>
        <authorList>
            <person name="Chuea-nongthon C."/>
            <person name="Rodtong S."/>
            <person name="Yongsawatdigul J."/>
            <person name="Steele J.L."/>
            <person name="Liu X.-y."/>
            <person name="Speers J."/>
            <person name="Glasner J.D."/>
            <person name="Neeno-Eckwall E.C."/>
        </authorList>
    </citation>
    <scope>NUCLEOTIDE SEQUENCE [LARGE SCALE GENOMIC DNA]</scope>
    <source>
        <strain evidence="3 4">PMC-11-5</strain>
    </source>
</reference>
<dbReference type="Proteomes" id="UP000029380">
    <property type="component" value="Unassembled WGS sequence"/>
</dbReference>
<evidence type="ECO:0000313" key="3">
    <source>
        <dbReference type="EMBL" id="KFN90122.1"/>
    </source>
</evidence>
<comment type="caution">
    <text evidence="3">The sequence shown here is derived from an EMBL/GenBank/DDBJ whole genome shotgun (WGS) entry which is preliminary data.</text>
</comment>
<dbReference type="EMBL" id="JPVU01000228">
    <property type="protein sequence ID" value="KFN90122.1"/>
    <property type="molecule type" value="Genomic_DNA"/>
</dbReference>
<evidence type="ECO:0000256" key="1">
    <source>
        <dbReference type="SAM" id="Phobius"/>
    </source>
</evidence>
<organism evidence="3 4">
    <name type="scientific">Tetragenococcus muriaticus PMC-11-5</name>
    <dbReference type="NCBI Taxonomy" id="1302649"/>
    <lineage>
        <taxon>Bacteria</taxon>
        <taxon>Bacillati</taxon>
        <taxon>Bacillota</taxon>
        <taxon>Bacilli</taxon>
        <taxon>Lactobacillales</taxon>
        <taxon>Enterococcaceae</taxon>
        <taxon>Tetragenococcus</taxon>
    </lineage>
</organism>
<feature type="domain" description="DUF3899" evidence="2">
    <location>
        <begin position="2"/>
        <end position="39"/>
    </location>
</feature>
<dbReference type="PATRIC" id="fig|1302649.3.peg.2074"/>
<dbReference type="Pfam" id="PF13038">
    <property type="entry name" value="DUF3899"/>
    <property type="match status" value="1"/>
</dbReference>
<name>A0A091C229_9ENTE</name>
<proteinExistence type="predicted"/>
<keyword evidence="1" id="KW-0812">Transmembrane</keyword>
<evidence type="ECO:0000259" key="2">
    <source>
        <dbReference type="Pfam" id="PF13038"/>
    </source>
</evidence>
<accession>A0A091C229</accession>
<protein>
    <recommendedName>
        <fullName evidence="2">DUF3899 domain-containing protein</fullName>
    </recommendedName>
</protein>
<sequence>MFFLIIGGFLWVFSSGFFDNFQRAFKKRNKKTKKESMKLSEVGRTSFRFWLEPAGILFLLSLLALLLAAF</sequence>